<dbReference type="AlphaFoldDB" id="A0A1Q8S2J0"/>
<sequence>MSSTTLTASERLAIRKWADSMGAITPTIPRTAEWIKHNFGKDVSESTIRDMLNRSDRMDGFKTYDDGELGPLIRPGFGRHITAMPEHGTFPSAVVHWTASTLTYSELAMMWFIDQITDKPDWHVKAFNQDIVSKWKTEVMAVVWPAVGLKHARFDDDMFDWCISELREKAKLYQATGLIPVLDASAAVVKSDTAIPHDIQEALRKGVSALEDVPEQEKDWHPGSDGKVLDLVHPSLWPLVYGLSRILPDRRIPLKDTLKACGTGQVLPTPEHTNKNPNAGQELWSTKFQWLPCDVDIEDGKPVIVSYINNLHPHHHAGLYDTIGKVIAKALPLLDVVYRWPEDFGTLRVHCPKVGRTCSAKCQDWCRPENRPQDPGETARTTSDDETDYDSEADPNQREVREKDKIWFLETHPVMKPKVPEYEGMNLQATDVNLKSGFFGGRERIQVIVKLANIHLTPENPKYGGGSWHIEGQLNEHICATALYYYDNDNITDSRLAFRTTADREDLSLELRYEQDDHYSIGRTFKIDSQGDTNQDLGSVLTREGRLLAFPNVYQHCVAPFELAEKTRPGHRKILALFLVDPAIPIISTANVPPQQRHWWKQVATPHNRIGPLPPEITEMVLDNMEFPIGLNGAKKIREELMKERTAIGEAMMSEISNSHWNFCEH</sequence>
<dbReference type="Gene3D" id="1.10.10.60">
    <property type="entry name" value="Homeodomain-like"/>
    <property type="match status" value="1"/>
</dbReference>
<keyword evidence="5" id="KW-1185">Reference proteome</keyword>
<proteinExistence type="predicted"/>
<feature type="compositionally biased region" description="Basic and acidic residues" evidence="1">
    <location>
        <begin position="365"/>
        <end position="374"/>
    </location>
</feature>
<evidence type="ECO:0000313" key="4">
    <source>
        <dbReference type="EMBL" id="OLN95655.1"/>
    </source>
</evidence>
<evidence type="ECO:0000313" key="5">
    <source>
        <dbReference type="Proteomes" id="UP000186583"/>
    </source>
</evidence>
<comment type="caution">
    <text evidence="4">The sequence shown here is derived from an EMBL/GenBank/DDBJ whole genome shotgun (WGS) entry which is preliminary data.</text>
</comment>
<evidence type="ECO:0000256" key="1">
    <source>
        <dbReference type="SAM" id="MobiDB-lite"/>
    </source>
</evidence>
<reference evidence="4 5" key="1">
    <citation type="submission" date="2016-11" db="EMBL/GenBank/DDBJ databases">
        <title>Draft Genome Assembly of Colletotrichum chlorophyti a pathogen of herbaceous plants.</title>
        <authorList>
            <person name="Gan P."/>
            <person name="Narusaka M."/>
            <person name="Tsushima A."/>
            <person name="Narusaka Y."/>
            <person name="Takano Y."/>
            <person name="Shirasu K."/>
        </authorList>
    </citation>
    <scope>NUCLEOTIDE SEQUENCE [LARGE SCALE GENOMIC DNA]</scope>
    <source>
        <strain evidence="4 5">NTL11</strain>
    </source>
</reference>
<dbReference type="InterPro" id="IPR049207">
    <property type="entry name" value="DUF4246_N"/>
</dbReference>
<evidence type="ECO:0000259" key="3">
    <source>
        <dbReference type="Pfam" id="PF21666"/>
    </source>
</evidence>
<feature type="region of interest" description="Disordered" evidence="1">
    <location>
        <begin position="365"/>
        <end position="402"/>
    </location>
</feature>
<dbReference type="Pfam" id="PF21666">
    <property type="entry name" value="DUF4246_N"/>
    <property type="match status" value="1"/>
</dbReference>
<dbReference type="EMBL" id="MPGH01000034">
    <property type="protein sequence ID" value="OLN95655.1"/>
    <property type="molecule type" value="Genomic_DNA"/>
</dbReference>
<dbReference type="PANTHER" id="PTHR33119">
    <property type="entry name" value="IFI3P"/>
    <property type="match status" value="1"/>
</dbReference>
<gene>
    <name evidence="4" type="ORF">CCHL11_04972</name>
</gene>
<accession>A0A1Q8S2J0</accession>
<dbReference type="STRING" id="708187.A0A1Q8S2J0"/>
<dbReference type="InterPro" id="IPR049192">
    <property type="entry name" value="DUF4246_C"/>
</dbReference>
<dbReference type="OrthoDB" id="415532at2759"/>
<name>A0A1Q8S2J0_9PEZI</name>
<dbReference type="Proteomes" id="UP000186583">
    <property type="component" value="Unassembled WGS sequence"/>
</dbReference>
<organism evidence="4 5">
    <name type="scientific">Colletotrichum chlorophyti</name>
    <dbReference type="NCBI Taxonomy" id="708187"/>
    <lineage>
        <taxon>Eukaryota</taxon>
        <taxon>Fungi</taxon>
        <taxon>Dikarya</taxon>
        <taxon>Ascomycota</taxon>
        <taxon>Pezizomycotina</taxon>
        <taxon>Sordariomycetes</taxon>
        <taxon>Hypocreomycetidae</taxon>
        <taxon>Glomerellales</taxon>
        <taxon>Glomerellaceae</taxon>
        <taxon>Colletotrichum</taxon>
    </lineage>
</organism>
<dbReference type="InterPro" id="IPR025340">
    <property type="entry name" value="DUF4246"/>
</dbReference>
<protein>
    <submittedName>
        <fullName evidence="4">Uncharacterized protein</fullName>
    </submittedName>
</protein>
<feature type="domain" description="DUF4246" evidence="3">
    <location>
        <begin position="75"/>
        <end position="138"/>
    </location>
</feature>
<feature type="compositionally biased region" description="Acidic residues" evidence="1">
    <location>
        <begin position="384"/>
        <end position="393"/>
    </location>
</feature>
<evidence type="ECO:0000259" key="2">
    <source>
        <dbReference type="Pfam" id="PF14033"/>
    </source>
</evidence>
<dbReference type="PANTHER" id="PTHR33119:SF1">
    <property type="entry name" value="FE2OG DIOXYGENASE DOMAIN-CONTAINING PROTEIN"/>
    <property type="match status" value="1"/>
</dbReference>
<feature type="domain" description="DUF4246" evidence="2">
    <location>
        <begin position="157"/>
        <end position="602"/>
    </location>
</feature>
<dbReference type="Pfam" id="PF14033">
    <property type="entry name" value="DUF4246"/>
    <property type="match status" value="1"/>
</dbReference>